<name>A0A6M3IWC6_9ZZZZ</name>
<protein>
    <submittedName>
        <fullName evidence="1">Putative ATPase domain containing protein</fullName>
    </submittedName>
</protein>
<evidence type="ECO:0000313" key="1">
    <source>
        <dbReference type="EMBL" id="QJA61800.1"/>
    </source>
</evidence>
<accession>A0A6M3IWC6</accession>
<dbReference type="AlphaFoldDB" id="A0A6M3IWC6"/>
<organism evidence="1">
    <name type="scientific">viral metagenome</name>
    <dbReference type="NCBI Taxonomy" id="1070528"/>
    <lineage>
        <taxon>unclassified sequences</taxon>
        <taxon>metagenomes</taxon>
        <taxon>organismal metagenomes</taxon>
    </lineage>
</organism>
<dbReference type="EMBL" id="MT141453">
    <property type="protein sequence ID" value="QJA61800.1"/>
    <property type="molecule type" value="Genomic_DNA"/>
</dbReference>
<dbReference type="SUPFAM" id="SSF52540">
    <property type="entry name" value="P-loop containing nucleoside triphosphate hydrolases"/>
    <property type="match status" value="1"/>
</dbReference>
<reference evidence="1" key="1">
    <citation type="submission" date="2020-03" db="EMBL/GenBank/DDBJ databases">
        <title>The deep terrestrial virosphere.</title>
        <authorList>
            <person name="Holmfeldt K."/>
            <person name="Nilsson E."/>
            <person name="Simone D."/>
            <person name="Lopez-Fernandez M."/>
            <person name="Wu X."/>
            <person name="de Brujin I."/>
            <person name="Lundin D."/>
            <person name="Andersson A."/>
            <person name="Bertilsson S."/>
            <person name="Dopson M."/>
        </authorList>
    </citation>
    <scope>NUCLEOTIDE SEQUENCE</scope>
    <source>
        <strain evidence="1">MM415B00892</strain>
    </source>
</reference>
<gene>
    <name evidence="1" type="ORF">MM415B00892_0026</name>
</gene>
<dbReference type="Pfam" id="PF13479">
    <property type="entry name" value="AAA_24"/>
    <property type="match status" value="1"/>
</dbReference>
<sequence>MKLQSYKDIKDTQGNMALWYGPSGVGKTATLLQTCEDPIVYLSSEDRSIETTMAAINRPDLRLKVGRYINFPDYIEGLADENQFKGAKTIINDSLTHLMNIHIQDELLAESYDALDKKKGIEKELIMRSKMSLESYGAMAVMMKRIMSLLQNLTQCGFDVHCTARLDSMPKWDRALAAAPALAGKEFARDFVGYFDFIGLLSDNIDEGGNVKYPPLVSCQTDGAYLAKWTGCIPPGGIIKRPFNVQKMMAVAGGKKT</sequence>
<proteinExistence type="predicted"/>
<dbReference type="InterPro" id="IPR027417">
    <property type="entry name" value="P-loop_NTPase"/>
</dbReference>